<dbReference type="RefSeq" id="WP_372562733.1">
    <property type="nucleotide sequence ID" value="NZ_JBGOSP010000006.1"/>
</dbReference>
<keyword evidence="4" id="KW-1185">Reference proteome</keyword>
<sequence length="124" mass="13613">MLAMKRRRVVLSSVFVAATIGLAPLGWTQASAATPSETHVSTSTTAKVPKSHQDYRRGFKDGFRSGFRQGSHSCNRHGHGHGNVDGKGQQAATVVHKDAQRDYRRGFKDGFKSGLRQAQRSCHH</sequence>
<organism evidence="3 4">
    <name type="scientific">Streptomyces aureus</name>
    <dbReference type="NCBI Taxonomy" id="193461"/>
    <lineage>
        <taxon>Bacteria</taxon>
        <taxon>Bacillati</taxon>
        <taxon>Actinomycetota</taxon>
        <taxon>Actinomycetes</taxon>
        <taxon>Kitasatosporales</taxon>
        <taxon>Streptomycetaceae</taxon>
        <taxon>Streptomyces</taxon>
    </lineage>
</organism>
<keyword evidence="2" id="KW-0732">Signal</keyword>
<dbReference type="Proteomes" id="UP001571476">
    <property type="component" value="Unassembled WGS sequence"/>
</dbReference>
<evidence type="ECO:0000313" key="3">
    <source>
        <dbReference type="EMBL" id="MFA3837256.1"/>
    </source>
</evidence>
<feature type="compositionally biased region" description="Basic and acidic residues" evidence="1">
    <location>
        <begin position="51"/>
        <end position="63"/>
    </location>
</feature>
<name>A0ABV4SJ04_9ACTN</name>
<dbReference type="EMBL" id="JBGOSP010000006">
    <property type="protein sequence ID" value="MFA3837256.1"/>
    <property type="molecule type" value="Genomic_DNA"/>
</dbReference>
<gene>
    <name evidence="3" type="ORF">ACEG43_13880</name>
</gene>
<feature type="chain" id="PRO_5045886910" evidence="2">
    <location>
        <begin position="33"/>
        <end position="124"/>
    </location>
</feature>
<comment type="caution">
    <text evidence="3">The sequence shown here is derived from an EMBL/GenBank/DDBJ whole genome shotgun (WGS) entry which is preliminary data.</text>
</comment>
<evidence type="ECO:0000313" key="4">
    <source>
        <dbReference type="Proteomes" id="UP001571476"/>
    </source>
</evidence>
<feature type="signal peptide" evidence="2">
    <location>
        <begin position="1"/>
        <end position="32"/>
    </location>
</feature>
<feature type="compositionally biased region" description="Polar residues" evidence="1">
    <location>
        <begin position="34"/>
        <end position="46"/>
    </location>
</feature>
<proteinExistence type="predicted"/>
<reference evidence="3 4" key="1">
    <citation type="submission" date="2024-08" db="EMBL/GenBank/DDBJ databases">
        <title>Genome sequence of Streptomyces aureus CACIA-1.46HGO.</title>
        <authorList>
            <person name="Evangelista-Martinez Z."/>
        </authorList>
    </citation>
    <scope>NUCLEOTIDE SEQUENCE [LARGE SCALE GENOMIC DNA]</scope>
    <source>
        <strain evidence="3 4">CACIA-1.46HGO</strain>
    </source>
</reference>
<evidence type="ECO:0000256" key="1">
    <source>
        <dbReference type="SAM" id="MobiDB-lite"/>
    </source>
</evidence>
<accession>A0ABV4SJ04</accession>
<protein>
    <submittedName>
        <fullName evidence="3">Uncharacterized protein</fullName>
    </submittedName>
</protein>
<feature type="region of interest" description="Disordered" evidence="1">
    <location>
        <begin position="34"/>
        <end position="99"/>
    </location>
</feature>
<evidence type="ECO:0000256" key="2">
    <source>
        <dbReference type="SAM" id="SignalP"/>
    </source>
</evidence>